<keyword evidence="6 10" id="KW-0663">Pyridoxal phosphate</keyword>
<reference evidence="12" key="2">
    <citation type="submission" date="2021-04" db="EMBL/GenBank/DDBJ databases">
        <authorList>
            <person name="Gilroy R."/>
        </authorList>
    </citation>
    <scope>NUCLEOTIDE SEQUENCE</scope>
    <source>
        <strain evidence="12">ChiHejej3B27-2180</strain>
    </source>
</reference>
<comment type="function">
    <text evidence="2">Catalyzes the gamma-elimination of phosphate from L-phosphohomoserine and the beta-addition of water to produce L-threonine.</text>
</comment>
<keyword evidence="12" id="KW-0456">Lyase</keyword>
<name>A0A9D1QNG4_9LACO</name>
<dbReference type="Gene3D" id="3.90.1380.10">
    <property type="entry name" value="Threonine synthase, N-terminal domain"/>
    <property type="match status" value="1"/>
</dbReference>
<comment type="similarity">
    <text evidence="3">Belongs to the threonine synthase family.</text>
</comment>
<dbReference type="PROSITE" id="PS00165">
    <property type="entry name" value="DEHYDRATASE_SER_THR"/>
    <property type="match status" value="1"/>
</dbReference>
<evidence type="ECO:0000259" key="11">
    <source>
        <dbReference type="Pfam" id="PF14821"/>
    </source>
</evidence>
<evidence type="ECO:0000313" key="12">
    <source>
        <dbReference type="EMBL" id="HIW70397.1"/>
    </source>
</evidence>
<evidence type="ECO:0000256" key="9">
    <source>
        <dbReference type="NCBIfam" id="TIGR00260"/>
    </source>
</evidence>
<dbReference type="InterPro" id="IPR036052">
    <property type="entry name" value="TrpB-like_PALP_sf"/>
</dbReference>
<dbReference type="NCBIfam" id="TIGR00260">
    <property type="entry name" value="thrC"/>
    <property type="match status" value="1"/>
</dbReference>
<dbReference type="EC" id="4.2.3.1" evidence="9"/>
<evidence type="ECO:0000256" key="7">
    <source>
        <dbReference type="ARBA" id="ARBA00029440"/>
    </source>
</evidence>
<evidence type="ECO:0000256" key="10">
    <source>
        <dbReference type="PIRSR" id="PIRSR604450-51"/>
    </source>
</evidence>
<comment type="cofactor">
    <cofactor evidence="1 10">
        <name>pyridoxal 5'-phosphate</name>
        <dbReference type="ChEBI" id="CHEBI:597326"/>
    </cofactor>
</comment>
<evidence type="ECO:0000256" key="5">
    <source>
        <dbReference type="ARBA" id="ARBA00022605"/>
    </source>
</evidence>
<dbReference type="Pfam" id="PF14821">
    <property type="entry name" value="Thr_synth_N"/>
    <property type="match status" value="1"/>
</dbReference>
<reference evidence="12" key="1">
    <citation type="journal article" date="2021" name="PeerJ">
        <title>Extensive microbial diversity within the chicken gut microbiome revealed by metagenomics and culture.</title>
        <authorList>
            <person name="Gilroy R."/>
            <person name="Ravi A."/>
            <person name="Getino M."/>
            <person name="Pursley I."/>
            <person name="Horton D.L."/>
            <person name="Alikhan N.F."/>
            <person name="Baker D."/>
            <person name="Gharbi K."/>
            <person name="Hall N."/>
            <person name="Watson M."/>
            <person name="Adriaenssens E.M."/>
            <person name="Foster-Nyarko E."/>
            <person name="Jarju S."/>
            <person name="Secka A."/>
            <person name="Antonio M."/>
            <person name="Oren A."/>
            <person name="Chaudhuri R.R."/>
            <person name="La Ragione R."/>
            <person name="Hildebrand F."/>
            <person name="Pallen M.J."/>
        </authorList>
    </citation>
    <scope>NUCLEOTIDE SEQUENCE</scope>
    <source>
        <strain evidence="12">ChiHejej3B27-2180</strain>
    </source>
</reference>
<comment type="pathway">
    <text evidence="7">Amino-acid biosynthesis.</text>
</comment>
<evidence type="ECO:0000256" key="4">
    <source>
        <dbReference type="ARBA" id="ARBA00018679"/>
    </source>
</evidence>
<comment type="catalytic activity">
    <reaction evidence="8">
        <text>O-phospho-L-homoserine + H2O = L-threonine + phosphate</text>
        <dbReference type="Rhea" id="RHEA:10840"/>
        <dbReference type="ChEBI" id="CHEBI:15377"/>
        <dbReference type="ChEBI" id="CHEBI:43474"/>
        <dbReference type="ChEBI" id="CHEBI:57590"/>
        <dbReference type="ChEBI" id="CHEBI:57926"/>
        <dbReference type="EC" id="4.2.3.1"/>
    </reaction>
</comment>
<dbReference type="InterPro" id="IPR029144">
    <property type="entry name" value="Thr_synth_N"/>
</dbReference>
<feature type="domain" description="Threonine synthase N-terminal" evidence="11">
    <location>
        <begin position="2"/>
        <end position="79"/>
    </location>
</feature>
<evidence type="ECO:0000256" key="1">
    <source>
        <dbReference type="ARBA" id="ARBA00001933"/>
    </source>
</evidence>
<dbReference type="PANTHER" id="PTHR43515:SF1">
    <property type="entry name" value="THREONINE SYNTHASE-LIKE 1"/>
    <property type="match status" value="1"/>
</dbReference>
<gene>
    <name evidence="12" type="ORF">H9876_03315</name>
</gene>
<evidence type="ECO:0000256" key="3">
    <source>
        <dbReference type="ARBA" id="ARBA00005517"/>
    </source>
</evidence>
<dbReference type="Gene3D" id="3.40.50.1100">
    <property type="match status" value="2"/>
</dbReference>
<proteinExistence type="inferred from homology"/>
<dbReference type="SUPFAM" id="SSF53686">
    <property type="entry name" value="Tryptophan synthase beta subunit-like PLP-dependent enzymes"/>
    <property type="match status" value="1"/>
</dbReference>
<dbReference type="Proteomes" id="UP000886878">
    <property type="component" value="Unassembled WGS sequence"/>
</dbReference>
<dbReference type="InterPro" id="IPR004450">
    <property type="entry name" value="Thr_synthase-like"/>
</dbReference>
<evidence type="ECO:0000256" key="8">
    <source>
        <dbReference type="ARBA" id="ARBA00049144"/>
    </source>
</evidence>
<accession>A0A9D1QNG4</accession>
<dbReference type="PANTHER" id="PTHR43515">
    <property type="entry name" value="THREONINE SYNTHASE-LIKE 1"/>
    <property type="match status" value="1"/>
</dbReference>
<dbReference type="InterPro" id="IPR000634">
    <property type="entry name" value="Ser/Thr_deHydtase_PyrdxlP-BS"/>
</dbReference>
<keyword evidence="5" id="KW-0028">Amino-acid biosynthesis</keyword>
<dbReference type="GO" id="GO:0004795">
    <property type="term" value="F:threonine synthase activity"/>
    <property type="evidence" value="ECO:0007669"/>
    <property type="project" value="UniProtKB-UniRule"/>
</dbReference>
<sequence>MKYRSTRGASTQAKTAAEAVVQGLAEDGGLYIPVDFPQPNLSLDQLVGISLQQASTMVLSWFMDDLSDKQRQDSIKQAYGSQWDDSRITPLTDWVGGNYYLELFHGPTLAFKDVALQLLPQLMTKSAQTIGLDRQIVILTATSGDTGGASMDGFSDVAGTQVVVFYPHHGVSPVQLHQMRSVPGDNLTPVAIDGNFDDAQRNVKQLFNDQSLEEELAAHQLQFSSANSMNIGRLIPQIAYYFYAYGQLLARHEIAVGDGVNFTVPTGNFGDILAGYYAKKLGLPVQRLICASDQNKVLTDFFHSGKYDRQRQFFVTNSPSMDILVSSNLERLLFDAAGGDKQRVASLMTQLQNDGHYHVNADEKAFLDRHFAAGFADQQMVRDEIHRAYAEDHYLMDPHTAVASVVARRYQQESGDQTPMVIVSTASPFKFPETVYQSLTGQAVDQPGLPAIRQLQEFLDVELPQGVAALFDRQDRPQRVTGPAEMGSTLRDILHLN</sequence>
<dbReference type="Pfam" id="PF24857">
    <property type="entry name" value="THR4_C"/>
    <property type="match status" value="1"/>
</dbReference>
<organism evidence="12 13">
    <name type="scientific">Candidatus Limosilactobacillus merdipullorum</name>
    <dbReference type="NCBI Taxonomy" id="2838653"/>
    <lineage>
        <taxon>Bacteria</taxon>
        <taxon>Bacillati</taxon>
        <taxon>Bacillota</taxon>
        <taxon>Bacilli</taxon>
        <taxon>Lactobacillales</taxon>
        <taxon>Lactobacillaceae</taxon>
        <taxon>Limosilactobacillus</taxon>
    </lineage>
</organism>
<protein>
    <recommendedName>
        <fullName evidence="4 9">Threonine synthase</fullName>
        <ecNumber evidence="9">4.2.3.1</ecNumber>
    </recommendedName>
</protein>
<evidence type="ECO:0000256" key="6">
    <source>
        <dbReference type="ARBA" id="ARBA00022898"/>
    </source>
</evidence>
<dbReference type="EMBL" id="DXGK01000064">
    <property type="protein sequence ID" value="HIW70397.1"/>
    <property type="molecule type" value="Genomic_DNA"/>
</dbReference>
<feature type="modified residue" description="N6-(pyridoxal phosphate)lysine" evidence="10">
    <location>
        <position position="112"/>
    </location>
</feature>
<dbReference type="GO" id="GO:0005737">
    <property type="term" value="C:cytoplasm"/>
    <property type="evidence" value="ECO:0007669"/>
    <property type="project" value="TreeGrafter"/>
</dbReference>
<evidence type="ECO:0000313" key="13">
    <source>
        <dbReference type="Proteomes" id="UP000886878"/>
    </source>
</evidence>
<dbReference type="AlphaFoldDB" id="A0A9D1QNG4"/>
<dbReference type="InterPro" id="IPR037158">
    <property type="entry name" value="Thr_synth_N_sf"/>
</dbReference>
<dbReference type="GO" id="GO:0030170">
    <property type="term" value="F:pyridoxal phosphate binding"/>
    <property type="evidence" value="ECO:0007669"/>
    <property type="project" value="InterPro"/>
</dbReference>
<dbReference type="CDD" id="cd01560">
    <property type="entry name" value="Thr-synth_2"/>
    <property type="match status" value="1"/>
</dbReference>
<evidence type="ECO:0000256" key="2">
    <source>
        <dbReference type="ARBA" id="ARBA00003648"/>
    </source>
</evidence>
<comment type="caution">
    <text evidence="12">The sequence shown here is derived from an EMBL/GenBank/DDBJ whole genome shotgun (WGS) entry which is preliminary data.</text>
</comment>
<dbReference type="GO" id="GO:0009088">
    <property type="term" value="P:threonine biosynthetic process"/>
    <property type="evidence" value="ECO:0007669"/>
    <property type="project" value="UniProtKB-UniRule"/>
</dbReference>